<evidence type="ECO:0000256" key="12">
    <source>
        <dbReference type="ARBA" id="ARBA00023152"/>
    </source>
</evidence>
<protein>
    <recommendedName>
        <fullName evidence="14">ATP-dependent 6-phosphofructokinase</fullName>
        <shortName evidence="14">ATP-PFK</shortName>
        <shortName evidence="14">Phosphofructokinase</shortName>
        <ecNumber evidence="14">2.7.1.11</ecNumber>
    </recommendedName>
    <alternativeName>
        <fullName evidence="14">Phosphohexokinase</fullName>
    </alternativeName>
</protein>
<dbReference type="PRINTS" id="PR00476">
    <property type="entry name" value="PHFRCTKINASE"/>
</dbReference>
<evidence type="ECO:0000256" key="5">
    <source>
        <dbReference type="ARBA" id="ARBA00022533"/>
    </source>
</evidence>
<comment type="cofactor">
    <cofactor evidence="1 14">
        <name>Mg(2+)</name>
        <dbReference type="ChEBI" id="CHEBI:18420"/>
    </cofactor>
</comment>
<keyword evidence="7 14" id="KW-0479">Metal-binding</keyword>
<evidence type="ECO:0000256" key="8">
    <source>
        <dbReference type="ARBA" id="ARBA00022741"/>
    </source>
</evidence>
<evidence type="ECO:0000313" key="16">
    <source>
        <dbReference type="EMBL" id="ANG64501.1"/>
    </source>
</evidence>
<dbReference type="InterPro" id="IPR015912">
    <property type="entry name" value="Phosphofructokinase_CS"/>
</dbReference>
<dbReference type="Gene3D" id="3.40.50.450">
    <property type="match status" value="1"/>
</dbReference>
<keyword evidence="5 14" id="KW-0021">Allosteric enzyme</keyword>
<dbReference type="GO" id="GO:0005524">
    <property type="term" value="F:ATP binding"/>
    <property type="evidence" value="ECO:0007669"/>
    <property type="project" value="UniProtKB-UniRule"/>
</dbReference>
<comment type="caution">
    <text evidence="14">Lacks conserved residue(s) required for the propagation of feature annotation.</text>
</comment>
<evidence type="ECO:0000256" key="2">
    <source>
        <dbReference type="ARBA" id="ARBA00004496"/>
    </source>
</evidence>
<dbReference type="EMBL" id="CP015839">
    <property type="protein sequence ID" value="ANG64501.1"/>
    <property type="molecule type" value="Genomic_DNA"/>
</dbReference>
<dbReference type="STRING" id="1821621.A8C75_19870"/>
<feature type="binding site" evidence="14">
    <location>
        <position position="23"/>
    </location>
    <ligand>
        <name>ATP</name>
        <dbReference type="ChEBI" id="CHEBI:30616"/>
    </ligand>
</feature>
<dbReference type="PANTHER" id="PTHR13697">
    <property type="entry name" value="PHOSPHOFRUCTOKINASE"/>
    <property type="match status" value="1"/>
</dbReference>
<dbReference type="SUPFAM" id="SSF53784">
    <property type="entry name" value="Phosphofructokinase"/>
    <property type="match status" value="1"/>
</dbReference>
<feature type="binding site" description="in other chain" evidence="14">
    <location>
        <position position="167"/>
    </location>
    <ligand>
        <name>ADP</name>
        <dbReference type="ChEBI" id="CHEBI:456216"/>
        <note>allosteric activator; ligand shared between dimeric partners</note>
    </ligand>
</feature>
<feature type="active site" description="Proton acceptor" evidence="14">
    <location>
        <position position="140"/>
    </location>
</feature>
<sequence>MYKLPDLCAVTSFKTIGILTCGGDAPGMNAAIRALVRTALNQQMKVYGIERGFTGLMNADMRRLSSPSVSNIIQRGGTILKSNRCEAFKTAEGRRQATAVLRESGIQALICIGGDGTLTGAHLLALESGIPVIGLPCTIDNDIYGSDDSIGFDTAVNTALGAIDRIRDTALSHERLFLVEVMGRNSGLIATQVGIACGAEMILIPEYPIVLESISNTLASNRKAGRGSSGIIILAEGTEPGLTARLAEQLQQHGEEPRICILGHIQRGGSPTGHDRVLASCMGATAISYLLAGYTDVMVGTLGRELIPAPLGDIIGQRKHDPRLYEMVMMLHK</sequence>
<evidence type="ECO:0000256" key="9">
    <source>
        <dbReference type="ARBA" id="ARBA00022777"/>
    </source>
</evidence>
<keyword evidence="9 14" id="KW-0418">Kinase</keyword>
<dbReference type="AlphaFoldDB" id="A0A1A9F3S4"/>
<evidence type="ECO:0000256" key="4">
    <source>
        <dbReference type="ARBA" id="ARBA00022490"/>
    </source>
</evidence>
<dbReference type="HAMAP" id="MF_00339">
    <property type="entry name" value="Phosphofructokinase_I_B1"/>
    <property type="match status" value="1"/>
</dbReference>
<dbReference type="OrthoDB" id="9802503at2"/>
<dbReference type="GO" id="GO:0006002">
    <property type="term" value="P:fructose 6-phosphate metabolic process"/>
    <property type="evidence" value="ECO:0007669"/>
    <property type="project" value="UniProtKB-UniRule"/>
</dbReference>
<dbReference type="InterPro" id="IPR022953">
    <property type="entry name" value="ATP_PFK"/>
</dbReference>
<feature type="binding site" evidence="14">
    <location>
        <begin position="33"/>
        <end position="37"/>
    </location>
    <ligand>
        <name>ADP</name>
        <dbReference type="ChEBI" id="CHEBI:456216"/>
        <note>allosteric activator; ligand shared between dimeric partners</note>
    </ligand>
</feature>
<dbReference type="Pfam" id="PF00365">
    <property type="entry name" value="PFK"/>
    <property type="match status" value="1"/>
</dbReference>
<dbReference type="UniPathway" id="UPA00109">
    <property type="reaction ID" value="UER00182"/>
</dbReference>
<reference evidence="16 17" key="2">
    <citation type="journal article" date="2018" name="Int. J. Syst. Evol. Microbiol.">
        <title>Marinobacterium aestuarii sp. nov., a benzene-degrading marine bacterium isolated from estuary sediment.</title>
        <authorList>
            <person name="Bae S.S."/>
            <person name="Jung J."/>
            <person name="Chung D."/>
            <person name="Baek K."/>
        </authorList>
    </citation>
    <scope>NUCLEOTIDE SEQUENCE [LARGE SCALE GENOMIC DNA]</scope>
    <source>
        <strain evidence="16 17">ST58-10</strain>
    </source>
</reference>
<feature type="binding site" evidence="14">
    <location>
        <begin position="84"/>
        <end position="85"/>
    </location>
    <ligand>
        <name>ATP</name>
        <dbReference type="ChEBI" id="CHEBI:30616"/>
    </ligand>
</feature>
<name>A0A1A9F3S4_9GAMM</name>
<feature type="binding site" description="in other chain" evidence="14">
    <location>
        <begin position="182"/>
        <end position="184"/>
    </location>
    <ligand>
        <name>substrate</name>
        <note>ligand shared between dimeric partners</note>
    </ligand>
</feature>
<dbReference type="GO" id="GO:0042802">
    <property type="term" value="F:identical protein binding"/>
    <property type="evidence" value="ECO:0007669"/>
    <property type="project" value="TreeGrafter"/>
</dbReference>
<dbReference type="PANTHER" id="PTHR13697:SF4">
    <property type="entry name" value="ATP-DEPENDENT 6-PHOSPHOFRUCTOKINASE"/>
    <property type="match status" value="1"/>
</dbReference>
<dbReference type="Proteomes" id="UP000078070">
    <property type="component" value="Chromosome"/>
</dbReference>
<keyword evidence="8 14" id="KW-0547">Nucleotide-binding</keyword>
<dbReference type="GO" id="GO:0005945">
    <property type="term" value="C:6-phosphofructokinase complex"/>
    <property type="evidence" value="ECO:0007669"/>
    <property type="project" value="TreeGrafter"/>
</dbReference>
<comment type="catalytic activity">
    <reaction evidence="13 14">
        <text>beta-D-fructose 6-phosphate + ATP = beta-D-fructose 1,6-bisphosphate + ADP + H(+)</text>
        <dbReference type="Rhea" id="RHEA:16109"/>
        <dbReference type="ChEBI" id="CHEBI:15378"/>
        <dbReference type="ChEBI" id="CHEBI:30616"/>
        <dbReference type="ChEBI" id="CHEBI:32966"/>
        <dbReference type="ChEBI" id="CHEBI:57634"/>
        <dbReference type="ChEBI" id="CHEBI:456216"/>
        <dbReference type="EC" id="2.7.1.11"/>
    </reaction>
</comment>
<comment type="activity regulation">
    <text evidence="14">Allosterically activated by ADP and other diphosphonucleosides, and allosterically inhibited by phosphoenolpyruvate.</text>
</comment>
<dbReference type="GO" id="GO:0070095">
    <property type="term" value="F:fructose-6-phosphate binding"/>
    <property type="evidence" value="ECO:0007669"/>
    <property type="project" value="TreeGrafter"/>
</dbReference>
<dbReference type="InterPro" id="IPR012828">
    <property type="entry name" value="PFKA_ATP_prok"/>
</dbReference>
<comment type="subcellular location">
    <subcellularLocation>
        <location evidence="2 14">Cytoplasm</location>
    </subcellularLocation>
</comment>
<evidence type="ECO:0000259" key="15">
    <source>
        <dbReference type="Pfam" id="PF00365"/>
    </source>
</evidence>
<dbReference type="PROSITE" id="PS00433">
    <property type="entry name" value="PHOSPHOFRUCTOKINASE"/>
    <property type="match status" value="1"/>
</dbReference>
<dbReference type="InterPro" id="IPR000023">
    <property type="entry name" value="Phosphofructokinase_dom"/>
</dbReference>
<gene>
    <name evidence="14" type="primary">pfkA</name>
    <name evidence="16" type="ORF">A8C75_19870</name>
</gene>
<comment type="subunit">
    <text evidence="14">Homotetramer.</text>
</comment>
<dbReference type="NCBIfam" id="NF002872">
    <property type="entry name" value="PRK03202.1"/>
    <property type="match status" value="1"/>
</dbReference>
<feature type="binding site" evidence="14">
    <location>
        <begin position="114"/>
        <end position="117"/>
    </location>
    <ligand>
        <name>ATP</name>
        <dbReference type="ChEBI" id="CHEBI:30616"/>
    </ligand>
</feature>
<dbReference type="FunFam" id="3.40.50.460:FF:000002">
    <property type="entry name" value="ATP-dependent 6-phosphofructokinase"/>
    <property type="match status" value="1"/>
</dbReference>
<keyword evidence="4 14" id="KW-0963">Cytoplasm</keyword>
<dbReference type="GO" id="GO:0030388">
    <property type="term" value="P:fructose 1,6-bisphosphate metabolic process"/>
    <property type="evidence" value="ECO:0007669"/>
    <property type="project" value="TreeGrafter"/>
</dbReference>
<reference evidence="17" key="1">
    <citation type="submission" date="2016-05" db="EMBL/GenBank/DDBJ databases">
        <authorList>
            <person name="Baek K."/>
            <person name="Yang S.-J."/>
        </authorList>
    </citation>
    <scope>NUCLEOTIDE SEQUENCE [LARGE SCALE GENOMIC DNA]</scope>
    <source>
        <strain evidence="17">ST58-10</strain>
    </source>
</reference>
<keyword evidence="12 14" id="KW-0324">Glycolysis</keyword>
<evidence type="ECO:0000256" key="13">
    <source>
        <dbReference type="ARBA" id="ARBA00048070"/>
    </source>
</evidence>
<feature type="binding site" description="in other chain" evidence="14">
    <location>
        <begin position="138"/>
        <end position="140"/>
    </location>
    <ligand>
        <name>substrate</name>
        <note>ligand shared between dimeric partners</note>
    </ligand>
</feature>
<evidence type="ECO:0000256" key="11">
    <source>
        <dbReference type="ARBA" id="ARBA00022842"/>
    </source>
</evidence>
<dbReference type="NCBIfam" id="TIGR02482">
    <property type="entry name" value="PFKA_ATP"/>
    <property type="match status" value="1"/>
</dbReference>
<evidence type="ECO:0000256" key="7">
    <source>
        <dbReference type="ARBA" id="ARBA00022723"/>
    </source>
</evidence>
<evidence type="ECO:0000256" key="3">
    <source>
        <dbReference type="ARBA" id="ARBA00004679"/>
    </source>
</evidence>
<dbReference type="InterPro" id="IPR035966">
    <property type="entry name" value="PKF_sf"/>
</dbReference>
<organism evidence="16 17">
    <name type="scientific">Marinobacterium aestuarii</name>
    <dbReference type="NCBI Taxonomy" id="1821621"/>
    <lineage>
        <taxon>Bacteria</taxon>
        <taxon>Pseudomonadati</taxon>
        <taxon>Pseudomonadota</taxon>
        <taxon>Gammaproteobacteria</taxon>
        <taxon>Oceanospirillales</taxon>
        <taxon>Oceanospirillaceae</taxon>
        <taxon>Marinobacterium</taxon>
    </lineage>
</organism>
<dbReference type="GO" id="GO:0003872">
    <property type="term" value="F:6-phosphofructokinase activity"/>
    <property type="evidence" value="ECO:0007669"/>
    <property type="project" value="UniProtKB-UniRule"/>
</dbReference>
<keyword evidence="11 14" id="KW-0460">Magnesium</keyword>
<dbReference type="Gene3D" id="3.40.50.460">
    <property type="entry name" value="Phosphofructokinase domain"/>
    <property type="match status" value="1"/>
</dbReference>
<proteinExistence type="inferred from homology"/>
<dbReference type="GO" id="GO:0016208">
    <property type="term" value="F:AMP binding"/>
    <property type="evidence" value="ECO:0007669"/>
    <property type="project" value="TreeGrafter"/>
</dbReference>
<feature type="binding site" description="in other chain" evidence="14">
    <location>
        <begin position="264"/>
        <end position="267"/>
    </location>
    <ligand>
        <name>substrate</name>
        <note>ligand shared between dimeric partners</note>
    </ligand>
</feature>
<feature type="binding site" evidence="14">
    <location>
        <position position="258"/>
    </location>
    <ligand>
        <name>substrate</name>
        <note>ligand shared between dimeric partners</note>
    </ligand>
</feature>
<dbReference type="InterPro" id="IPR012003">
    <property type="entry name" value="ATP_PFK_prok-type"/>
</dbReference>
<comment type="function">
    <text evidence="14">Catalyzes the phosphorylation of D-fructose 6-phosphate to fructose 1,6-bisphosphate by ATP, the first committing step of glycolysis.</text>
</comment>
<feature type="domain" description="Phosphofructokinase" evidence="15">
    <location>
        <begin position="16"/>
        <end position="289"/>
    </location>
</feature>
<dbReference type="RefSeq" id="WP_067386103.1">
    <property type="nucleotide sequence ID" value="NZ_CP015839.1"/>
</dbReference>
<keyword evidence="17" id="KW-1185">Reference proteome</keyword>
<dbReference type="GO" id="GO:0061621">
    <property type="term" value="P:canonical glycolysis"/>
    <property type="evidence" value="ECO:0007669"/>
    <property type="project" value="TreeGrafter"/>
</dbReference>
<dbReference type="KEGG" id="mars:A8C75_19870"/>
<evidence type="ECO:0000256" key="10">
    <source>
        <dbReference type="ARBA" id="ARBA00022840"/>
    </source>
</evidence>
<dbReference type="GO" id="GO:0048029">
    <property type="term" value="F:monosaccharide binding"/>
    <property type="evidence" value="ECO:0007669"/>
    <property type="project" value="TreeGrafter"/>
</dbReference>
<dbReference type="GO" id="GO:0046872">
    <property type="term" value="F:metal ion binding"/>
    <property type="evidence" value="ECO:0007669"/>
    <property type="project" value="UniProtKB-KW"/>
</dbReference>
<dbReference type="EC" id="2.7.1.11" evidence="14"/>
<keyword evidence="10 14" id="KW-0067">ATP-binding</keyword>
<evidence type="ECO:0000256" key="6">
    <source>
        <dbReference type="ARBA" id="ARBA00022679"/>
    </source>
</evidence>
<keyword evidence="6 14" id="KW-0808">Transferase</keyword>
<comment type="pathway">
    <text evidence="3 14">Carbohydrate degradation; glycolysis; D-glyceraldehyde 3-phosphate and glycerone phosphate from D-glucose: step 3/4.</text>
</comment>
<feature type="binding site" evidence="14">
    <location>
        <position position="115"/>
    </location>
    <ligand>
        <name>Mg(2+)</name>
        <dbReference type="ChEBI" id="CHEBI:18420"/>
        <note>catalytic</note>
    </ligand>
</feature>
<feature type="binding site" evidence="14">
    <location>
        <position position="175"/>
    </location>
    <ligand>
        <name>substrate</name>
        <note>ligand shared between dimeric partners</note>
    </ligand>
</feature>
<dbReference type="PIRSF" id="PIRSF000532">
    <property type="entry name" value="ATP_PFK_prok"/>
    <property type="match status" value="1"/>
</dbReference>
<feature type="binding site" description="in other chain" evidence="14">
    <location>
        <begin position="198"/>
        <end position="200"/>
    </location>
    <ligand>
        <name>ADP</name>
        <dbReference type="ChEBI" id="CHEBI:456216"/>
        <note>allosteric activator; ligand shared between dimeric partners</note>
    </ligand>
</feature>
<comment type="similarity">
    <text evidence="14">Belongs to the phosphofructokinase type A (PFKA) family. ATP-dependent PFK group I subfamily. Prokaryotic clade 'B1' sub-subfamily.</text>
</comment>
<evidence type="ECO:0000256" key="14">
    <source>
        <dbReference type="HAMAP-Rule" id="MF_00339"/>
    </source>
</evidence>
<evidence type="ECO:0000313" key="17">
    <source>
        <dbReference type="Proteomes" id="UP000078070"/>
    </source>
</evidence>
<accession>A0A1A9F3S4</accession>
<evidence type="ECO:0000256" key="1">
    <source>
        <dbReference type="ARBA" id="ARBA00001946"/>
    </source>
</evidence>
<feature type="binding site" description="in other chain" evidence="14">
    <location>
        <position position="236"/>
    </location>
    <ligand>
        <name>substrate</name>
        <note>ligand shared between dimeric partners</note>
    </ligand>
</feature>